<dbReference type="PANTHER" id="PTHR13696:SF52">
    <property type="entry name" value="PARA FAMILY PROTEIN CT_582"/>
    <property type="match status" value="1"/>
</dbReference>
<dbReference type="Proteomes" id="UP000183047">
    <property type="component" value="Unassembled WGS sequence"/>
</dbReference>
<evidence type="ECO:0000256" key="1">
    <source>
        <dbReference type="ARBA" id="ARBA00006976"/>
    </source>
</evidence>
<name>A0A1G5EC13_9FIRM</name>
<comment type="subunit">
    <text evidence="3">Dimerizes in the presence of ATP but not ADP; ATP-binding is required for double-stranded (ds)DNA-binding. Interacts with DnaA.</text>
</comment>
<dbReference type="PANTHER" id="PTHR13696">
    <property type="entry name" value="P-LOOP CONTAINING NUCLEOSIDE TRIPHOSPHATE HYDROLASE"/>
    <property type="match status" value="1"/>
</dbReference>
<comment type="catalytic activity">
    <reaction evidence="2">
        <text>ATP + H2O = ADP + phosphate + H(+)</text>
        <dbReference type="Rhea" id="RHEA:13065"/>
        <dbReference type="ChEBI" id="CHEBI:15377"/>
        <dbReference type="ChEBI" id="CHEBI:15378"/>
        <dbReference type="ChEBI" id="CHEBI:30616"/>
        <dbReference type="ChEBI" id="CHEBI:43474"/>
        <dbReference type="ChEBI" id="CHEBI:456216"/>
    </reaction>
</comment>
<evidence type="ECO:0000313" key="7">
    <source>
        <dbReference type="Proteomes" id="UP000183047"/>
    </source>
</evidence>
<accession>A0A1G5EC13</accession>
<organism evidence="6 7">
    <name type="scientific">Butyrivibrio hungatei</name>
    <dbReference type="NCBI Taxonomy" id="185008"/>
    <lineage>
        <taxon>Bacteria</taxon>
        <taxon>Bacillati</taxon>
        <taxon>Bacillota</taxon>
        <taxon>Clostridia</taxon>
        <taxon>Lachnospirales</taxon>
        <taxon>Lachnospiraceae</taxon>
        <taxon>Butyrivibrio</taxon>
    </lineage>
</organism>
<evidence type="ECO:0000259" key="5">
    <source>
        <dbReference type="Pfam" id="PF13614"/>
    </source>
</evidence>
<dbReference type="RefSeq" id="WP_074462475.1">
    <property type="nucleotide sequence ID" value="NZ_FMUR01000010.1"/>
</dbReference>
<evidence type="ECO:0000256" key="2">
    <source>
        <dbReference type="ARBA" id="ARBA00049360"/>
    </source>
</evidence>
<dbReference type="FunFam" id="3.40.50.300:FF:000285">
    <property type="entry name" value="Sporulation initiation inhibitor Soj"/>
    <property type="match status" value="1"/>
</dbReference>
<dbReference type="CDD" id="cd02042">
    <property type="entry name" value="ParAB_family"/>
    <property type="match status" value="1"/>
</dbReference>
<keyword evidence="7" id="KW-1185">Reference proteome</keyword>
<dbReference type="InterPro" id="IPR025669">
    <property type="entry name" value="AAA_dom"/>
</dbReference>
<evidence type="ECO:0000313" key="6">
    <source>
        <dbReference type="EMBL" id="SCY24301.1"/>
    </source>
</evidence>
<comment type="similarity">
    <text evidence="1">Belongs to the ParA family.</text>
</comment>
<evidence type="ECO:0000256" key="3">
    <source>
        <dbReference type="ARBA" id="ARBA00062323"/>
    </source>
</evidence>
<evidence type="ECO:0000256" key="4">
    <source>
        <dbReference type="ARBA" id="ARBA00071824"/>
    </source>
</evidence>
<dbReference type="InterPro" id="IPR050678">
    <property type="entry name" value="DNA_Partitioning_ATPase"/>
</dbReference>
<dbReference type="Pfam" id="PF13614">
    <property type="entry name" value="AAA_31"/>
    <property type="match status" value="1"/>
</dbReference>
<dbReference type="Gene3D" id="3.40.50.300">
    <property type="entry name" value="P-loop containing nucleotide triphosphate hydrolases"/>
    <property type="match status" value="1"/>
</dbReference>
<protein>
    <recommendedName>
        <fullName evidence="4">Sporulation initiation inhibitor protein Soj</fullName>
    </recommendedName>
</protein>
<dbReference type="EMBL" id="FMUR01000010">
    <property type="protein sequence ID" value="SCY24301.1"/>
    <property type="molecule type" value="Genomic_DNA"/>
</dbReference>
<sequence length="270" mass="29280">MSKVIAVTNQKGGVGKTVTSVNLGIGLAREGYSVLMIDADPQGSMSISLGCDEPDSLDYSLATALVNIINDEPVDVAKGLIRHPEGVDFMPGNIELSSLEISMTGVISRETILKEYVDKARERYDFIIIDCMPSLGMLTINALACADSVVIPCQAAYLPVKGLQQLIRTIGRVKRQLNPKLEIEGILITMVDNRTNYAKDISAQIYEAYSSSINVFKTEIPLSVRAAEISASGSSLYQYDPKGKAAFAYSAFIKEVMNNGTKNWAEVKAI</sequence>
<dbReference type="AlphaFoldDB" id="A0A1G5EC13"/>
<dbReference type="InterPro" id="IPR027417">
    <property type="entry name" value="P-loop_NTPase"/>
</dbReference>
<feature type="domain" description="AAA" evidence="5">
    <location>
        <begin position="2"/>
        <end position="183"/>
    </location>
</feature>
<proteinExistence type="inferred from homology"/>
<dbReference type="OrthoDB" id="9815116at2"/>
<dbReference type="SUPFAM" id="SSF52540">
    <property type="entry name" value="P-loop containing nucleoside triphosphate hydrolases"/>
    <property type="match status" value="1"/>
</dbReference>
<gene>
    <name evidence="6" type="ORF">SAMN02910451_01898</name>
</gene>
<reference evidence="7" key="1">
    <citation type="submission" date="2016-10" db="EMBL/GenBank/DDBJ databases">
        <authorList>
            <person name="Varghese N."/>
            <person name="Submissions S."/>
        </authorList>
    </citation>
    <scope>NUCLEOTIDE SEQUENCE [LARGE SCALE GENOMIC DNA]</scope>
    <source>
        <strain evidence="7">XBD2006</strain>
    </source>
</reference>